<keyword evidence="1" id="KW-0472">Membrane</keyword>
<gene>
    <name evidence="2" type="ORF">JK636_17170</name>
</gene>
<evidence type="ECO:0000256" key="1">
    <source>
        <dbReference type="SAM" id="Phobius"/>
    </source>
</evidence>
<evidence type="ECO:0000313" key="3">
    <source>
        <dbReference type="Proteomes" id="UP000632377"/>
    </source>
</evidence>
<keyword evidence="3" id="KW-1185">Reference proteome</keyword>
<accession>A0ABS1TDL5</accession>
<feature type="transmembrane region" description="Helical" evidence="1">
    <location>
        <begin position="7"/>
        <end position="26"/>
    </location>
</feature>
<organism evidence="2 3">
    <name type="scientific">Clostridium rhizosphaerae</name>
    <dbReference type="NCBI Taxonomy" id="2803861"/>
    <lineage>
        <taxon>Bacteria</taxon>
        <taxon>Bacillati</taxon>
        <taxon>Bacillota</taxon>
        <taxon>Clostridia</taxon>
        <taxon>Eubacteriales</taxon>
        <taxon>Clostridiaceae</taxon>
        <taxon>Clostridium</taxon>
    </lineage>
</organism>
<comment type="caution">
    <text evidence="2">The sequence shown here is derived from an EMBL/GenBank/DDBJ whole genome shotgun (WGS) entry which is preliminary data.</text>
</comment>
<keyword evidence="1" id="KW-1133">Transmembrane helix</keyword>
<keyword evidence="1" id="KW-0812">Transmembrane</keyword>
<dbReference type="RefSeq" id="WP_202750205.1">
    <property type="nucleotide sequence ID" value="NZ_JAESWC010000014.1"/>
</dbReference>
<protein>
    <submittedName>
        <fullName evidence="2">Uncharacterized protein</fullName>
    </submittedName>
</protein>
<dbReference type="EMBL" id="JAESWC010000014">
    <property type="protein sequence ID" value="MBL4937455.1"/>
    <property type="molecule type" value="Genomic_DNA"/>
</dbReference>
<reference evidence="2 3" key="1">
    <citation type="submission" date="2021-01" db="EMBL/GenBank/DDBJ databases">
        <title>Genome public.</title>
        <authorList>
            <person name="Liu C."/>
            <person name="Sun Q."/>
        </authorList>
    </citation>
    <scope>NUCLEOTIDE SEQUENCE [LARGE SCALE GENOMIC DNA]</scope>
    <source>
        <strain evidence="2 3">YIM B02515</strain>
    </source>
</reference>
<proteinExistence type="predicted"/>
<evidence type="ECO:0000313" key="2">
    <source>
        <dbReference type="EMBL" id="MBL4937455.1"/>
    </source>
</evidence>
<dbReference type="Proteomes" id="UP000632377">
    <property type="component" value="Unassembled WGS sequence"/>
</dbReference>
<name>A0ABS1TDL5_9CLOT</name>
<feature type="transmembrane region" description="Helical" evidence="1">
    <location>
        <begin position="79"/>
        <end position="105"/>
    </location>
</feature>
<sequence length="122" mass="13989">MKRKKRVIYILFILFVLFIKISVPSANINNDSKSASKNTQTIISASLHGSNIIDYKHADNIDLGILKINIDERVESIEIYIIAACALYFLLNNPPLYIIKIILYIRTVYFNGSKYKEDTNAF</sequence>